<comment type="caution">
    <text evidence="2">The sequence shown here is derived from an EMBL/GenBank/DDBJ whole genome shotgun (WGS) entry which is preliminary data.</text>
</comment>
<protein>
    <submittedName>
        <fullName evidence="2">DUF4148 domain-containing protein</fullName>
    </submittedName>
</protein>
<accession>A0ABW1TZ52</accession>
<name>A0ABW1TZ52_9BURK</name>
<dbReference type="EMBL" id="JBHSRS010000073">
    <property type="protein sequence ID" value="MFC6282239.1"/>
    <property type="molecule type" value="Genomic_DNA"/>
</dbReference>
<evidence type="ECO:0000256" key="1">
    <source>
        <dbReference type="SAM" id="SignalP"/>
    </source>
</evidence>
<sequence>MNTKFIATAVVAIAAMGSVSAFAQSQNHLYGEAALAINPVASTSTLTRAEVKAEYLKARQAGALPVSQEAAFAAAPAPATSSDRTRAEVREEARHYVIMDGSNRKIYR</sequence>
<evidence type="ECO:0000313" key="2">
    <source>
        <dbReference type="EMBL" id="MFC6282239.1"/>
    </source>
</evidence>
<organism evidence="2 3">
    <name type="scientific">Polaromonas aquatica</name>
    <dbReference type="NCBI Taxonomy" id="332657"/>
    <lineage>
        <taxon>Bacteria</taxon>
        <taxon>Pseudomonadati</taxon>
        <taxon>Pseudomonadota</taxon>
        <taxon>Betaproteobacteria</taxon>
        <taxon>Burkholderiales</taxon>
        <taxon>Comamonadaceae</taxon>
        <taxon>Polaromonas</taxon>
    </lineage>
</organism>
<evidence type="ECO:0000313" key="3">
    <source>
        <dbReference type="Proteomes" id="UP001596270"/>
    </source>
</evidence>
<dbReference type="Proteomes" id="UP001596270">
    <property type="component" value="Unassembled WGS sequence"/>
</dbReference>
<dbReference type="Pfam" id="PF13663">
    <property type="entry name" value="DUF4148"/>
    <property type="match status" value="1"/>
</dbReference>
<dbReference type="RefSeq" id="WP_371435242.1">
    <property type="nucleotide sequence ID" value="NZ_JBHSRS010000073.1"/>
</dbReference>
<keyword evidence="1" id="KW-0732">Signal</keyword>
<feature type="signal peptide" evidence="1">
    <location>
        <begin position="1"/>
        <end position="23"/>
    </location>
</feature>
<gene>
    <name evidence="2" type="ORF">ACFQND_13495</name>
</gene>
<reference evidence="3" key="1">
    <citation type="journal article" date="2019" name="Int. J. Syst. Evol. Microbiol.">
        <title>The Global Catalogue of Microorganisms (GCM) 10K type strain sequencing project: providing services to taxonomists for standard genome sequencing and annotation.</title>
        <authorList>
            <consortium name="The Broad Institute Genomics Platform"/>
            <consortium name="The Broad Institute Genome Sequencing Center for Infectious Disease"/>
            <person name="Wu L."/>
            <person name="Ma J."/>
        </authorList>
    </citation>
    <scope>NUCLEOTIDE SEQUENCE [LARGE SCALE GENOMIC DNA]</scope>
    <source>
        <strain evidence="3">CCUG 39402</strain>
    </source>
</reference>
<feature type="chain" id="PRO_5047186399" evidence="1">
    <location>
        <begin position="24"/>
        <end position="108"/>
    </location>
</feature>
<dbReference type="InterPro" id="IPR025421">
    <property type="entry name" value="DUF4148"/>
</dbReference>
<keyword evidence="3" id="KW-1185">Reference proteome</keyword>
<proteinExistence type="predicted"/>